<keyword evidence="15" id="KW-1185">Reference proteome</keyword>
<evidence type="ECO:0000256" key="10">
    <source>
        <dbReference type="ARBA" id="ARBA00023136"/>
    </source>
</evidence>
<comment type="subcellular location">
    <subcellularLocation>
        <location evidence="2">Membrane</location>
    </subcellularLocation>
</comment>
<dbReference type="GO" id="GO:0004497">
    <property type="term" value="F:monooxygenase activity"/>
    <property type="evidence" value="ECO:0007669"/>
    <property type="project" value="UniProtKB-KW"/>
</dbReference>
<dbReference type="OrthoDB" id="1844152at2759"/>
<evidence type="ECO:0000256" key="7">
    <source>
        <dbReference type="ARBA" id="ARBA00022989"/>
    </source>
</evidence>
<reference evidence="14 15" key="1">
    <citation type="submission" date="2018-06" db="EMBL/GenBank/DDBJ databases">
        <title>Comparative genomics reveals the genomic features of Rhizophagus irregularis, R. cerebriforme, R. diaphanum and Gigaspora rosea, and their symbiotic lifestyle signature.</title>
        <authorList>
            <person name="Morin E."/>
            <person name="San Clemente H."/>
            <person name="Chen E.C.H."/>
            <person name="De La Providencia I."/>
            <person name="Hainaut M."/>
            <person name="Kuo A."/>
            <person name="Kohler A."/>
            <person name="Murat C."/>
            <person name="Tang N."/>
            <person name="Roy S."/>
            <person name="Loubradou J."/>
            <person name="Henrissat B."/>
            <person name="Grigoriev I.V."/>
            <person name="Corradi N."/>
            <person name="Roux C."/>
            <person name="Martin F.M."/>
        </authorList>
    </citation>
    <scope>NUCLEOTIDE SEQUENCE [LARGE SCALE GENOMIC DNA]</scope>
    <source>
        <strain evidence="14 15">DAOM 227022</strain>
    </source>
</reference>
<sequence>MEDHSMFQTYIIGFIFLIIFYYIIKRPRIGANEPPLVPYTIPILGHTYDYLFHTKKLIKKCKEQYGECFSIYVFGRVMTIVSRSSLNEVFKSHDDFDLAISEMIPFHLVFEHSGGLDKVIHINARVAREEISGKFNIYTPIIQKYLLKGIDKWIGDCKEPKAIPRTWSMFNKITALPISNVLVGEEAASHDDVVKSLGDLAFDLGPLVAIPPILAFIHQKLHEFVITLPLRFGWNPISHHREVIINRIKPVIEKRLNEKKVLGNDYKPYNDALEWYMNRPDFDYTNSKKLLFYIDALFILTFGAIGTTSRTVTNALYDMAGRPEYLNELYEEALMIDKECNGSITFSDIEKMKKLDSFIKESLRHTDETLSLAHKVVPESFTFSNGYTIPKGRLVNLFMSDILKSKEAFGDDAEEFKPFRFVNAKSPATKVDRSYVVFGGGRRACPGRFFAINESKLILHKVILKYNIKTQNGNIENKVYIGPNTTPSRNPLIYENRK</sequence>
<comment type="cofactor">
    <cofactor evidence="1 11">
        <name>heme</name>
        <dbReference type="ChEBI" id="CHEBI:30413"/>
    </cofactor>
</comment>
<evidence type="ECO:0000256" key="6">
    <source>
        <dbReference type="ARBA" id="ARBA00022723"/>
    </source>
</evidence>
<dbReference type="PRINTS" id="PR00465">
    <property type="entry name" value="EP450IV"/>
</dbReference>
<evidence type="ECO:0000256" key="2">
    <source>
        <dbReference type="ARBA" id="ARBA00004370"/>
    </source>
</evidence>
<keyword evidence="4 11" id="KW-0349">Heme</keyword>
<comment type="similarity">
    <text evidence="3 12">Belongs to the cytochrome P450 family.</text>
</comment>
<dbReference type="Pfam" id="PF00067">
    <property type="entry name" value="p450"/>
    <property type="match status" value="1"/>
</dbReference>
<gene>
    <name evidence="14" type="ORF">C1645_817660</name>
</gene>
<dbReference type="PANTHER" id="PTHR46206">
    <property type="entry name" value="CYTOCHROME P450"/>
    <property type="match status" value="1"/>
</dbReference>
<keyword evidence="9 12" id="KW-0503">Monooxygenase</keyword>
<evidence type="ECO:0000256" key="1">
    <source>
        <dbReference type="ARBA" id="ARBA00001971"/>
    </source>
</evidence>
<organism evidence="14 15">
    <name type="scientific">Glomus cerebriforme</name>
    <dbReference type="NCBI Taxonomy" id="658196"/>
    <lineage>
        <taxon>Eukaryota</taxon>
        <taxon>Fungi</taxon>
        <taxon>Fungi incertae sedis</taxon>
        <taxon>Mucoromycota</taxon>
        <taxon>Glomeromycotina</taxon>
        <taxon>Glomeromycetes</taxon>
        <taxon>Glomerales</taxon>
        <taxon>Glomeraceae</taxon>
        <taxon>Glomus</taxon>
    </lineage>
</organism>
<keyword evidence="5 13" id="KW-0812">Transmembrane</keyword>
<dbReference type="AlphaFoldDB" id="A0A397TIR6"/>
<dbReference type="PANTHER" id="PTHR46206:SF5">
    <property type="entry name" value="P450, PUTATIVE (EUROFUNG)-RELATED"/>
    <property type="match status" value="1"/>
</dbReference>
<evidence type="ECO:0000256" key="5">
    <source>
        <dbReference type="ARBA" id="ARBA00022692"/>
    </source>
</evidence>
<dbReference type="GO" id="GO:0016020">
    <property type="term" value="C:membrane"/>
    <property type="evidence" value="ECO:0007669"/>
    <property type="project" value="UniProtKB-SubCell"/>
</dbReference>
<dbReference type="InterPro" id="IPR036396">
    <property type="entry name" value="Cyt_P450_sf"/>
</dbReference>
<dbReference type="InterPro" id="IPR017972">
    <property type="entry name" value="Cyt_P450_CS"/>
</dbReference>
<evidence type="ECO:0000256" key="4">
    <source>
        <dbReference type="ARBA" id="ARBA00022617"/>
    </source>
</evidence>
<dbReference type="GO" id="GO:0020037">
    <property type="term" value="F:heme binding"/>
    <property type="evidence" value="ECO:0007669"/>
    <property type="project" value="InterPro"/>
</dbReference>
<protein>
    <submittedName>
        <fullName evidence="14">Cytochrome P450</fullName>
    </submittedName>
</protein>
<evidence type="ECO:0000313" key="14">
    <source>
        <dbReference type="EMBL" id="RIA94744.1"/>
    </source>
</evidence>
<dbReference type="STRING" id="658196.A0A397TIR6"/>
<dbReference type="CDD" id="cd11041">
    <property type="entry name" value="CYP503A1-like"/>
    <property type="match status" value="1"/>
</dbReference>
<keyword evidence="8 11" id="KW-0408">Iron</keyword>
<accession>A0A397TIR6</accession>
<evidence type="ECO:0000256" key="11">
    <source>
        <dbReference type="PIRSR" id="PIRSR602403-1"/>
    </source>
</evidence>
<proteinExistence type="inferred from homology"/>
<evidence type="ECO:0000256" key="13">
    <source>
        <dbReference type="SAM" id="Phobius"/>
    </source>
</evidence>
<dbReference type="EMBL" id="QKYT01000075">
    <property type="protein sequence ID" value="RIA94744.1"/>
    <property type="molecule type" value="Genomic_DNA"/>
</dbReference>
<dbReference type="GO" id="GO:0005506">
    <property type="term" value="F:iron ion binding"/>
    <property type="evidence" value="ECO:0007669"/>
    <property type="project" value="InterPro"/>
</dbReference>
<name>A0A397TIR6_9GLOM</name>
<evidence type="ECO:0000256" key="9">
    <source>
        <dbReference type="ARBA" id="ARBA00023033"/>
    </source>
</evidence>
<evidence type="ECO:0000256" key="12">
    <source>
        <dbReference type="RuleBase" id="RU000461"/>
    </source>
</evidence>
<evidence type="ECO:0000256" key="3">
    <source>
        <dbReference type="ARBA" id="ARBA00010617"/>
    </source>
</evidence>
<keyword evidence="12" id="KW-0560">Oxidoreductase</keyword>
<dbReference type="PROSITE" id="PS00086">
    <property type="entry name" value="CYTOCHROME_P450"/>
    <property type="match status" value="1"/>
</dbReference>
<comment type="caution">
    <text evidence="14">The sequence shown here is derived from an EMBL/GenBank/DDBJ whole genome shotgun (WGS) entry which is preliminary data.</text>
</comment>
<evidence type="ECO:0000256" key="8">
    <source>
        <dbReference type="ARBA" id="ARBA00023004"/>
    </source>
</evidence>
<keyword evidence="6 11" id="KW-0479">Metal-binding</keyword>
<dbReference type="GO" id="GO:0016705">
    <property type="term" value="F:oxidoreductase activity, acting on paired donors, with incorporation or reduction of molecular oxygen"/>
    <property type="evidence" value="ECO:0007669"/>
    <property type="project" value="InterPro"/>
</dbReference>
<dbReference type="Gene3D" id="1.10.630.10">
    <property type="entry name" value="Cytochrome P450"/>
    <property type="match status" value="1"/>
</dbReference>
<feature type="transmembrane region" description="Helical" evidence="13">
    <location>
        <begin position="6"/>
        <end position="24"/>
    </location>
</feature>
<keyword evidence="10 13" id="KW-0472">Membrane</keyword>
<feature type="transmembrane region" description="Helical" evidence="13">
    <location>
        <begin position="290"/>
        <end position="309"/>
    </location>
</feature>
<dbReference type="InterPro" id="IPR002403">
    <property type="entry name" value="Cyt_P450_E_grp-IV"/>
</dbReference>
<keyword evidence="7 13" id="KW-1133">Transmembrane helix</keyword>
<feature type="binding site" description="axial binding residue" evidence="11">
    <location>
        <position position="445"/>
    </location>
    <ligand>
        <name>heme</name>
        <dbReference type="ChEBI" id="CHEBI:30413"/>
    </ligand>
    <ligandPart>
        <name>Fe</name>
        <dbReference type="ChEBI" id="CHEBI:18248"/>
    </ligandPart>
</feature>
<dbReference type="InterPro" id="IPR001128">
    <property type="entry name" value="Cyt_P450"/>
</dbReference>
<dbReference type="Proteomes" id="UP000265703">
    <property type="component" value="Unassembled WGS sequence"/>
</dbReference>
<evidence type="ECO:0000313" key="15">
    <source>
        <dbReference type="Proteomes" id="UP000265703"/>
    </source>
</evidence>
<dbReference type="SUPFAM" id="SSF48264">
    <property type="entry name" value="Cytochrome P450"/>
    <property type="match status" value="1"/>
</dbReference>